<reference evidence="2 3" key="1">
    <citation type="submission" date="2024-11" db="EMBL/GenBank/DDBJ databases">
        <title>The Natural Products Discovery Center: Release of the First 8490 Sequenced Strains for Exploring Actinobacteria Biosynthetic Diversity.</title>
        <authorList>
            <person name="Kalkreuter E."/>
            <person name="Kautsar S.A."/>
            <person name="Yang D."/>
            <person name="Bader C.D."/>
            <person name="Teijaro C.N."/>
            <person name="Fluegel L."/>
            <person name="Davis C.M."/>
            <person name="Simpson J.R."/>
            <person name="Lauterbach L."/>
            <person name="Steele A.D."/>
            <person name="Gui C."/>
            <person name="Meng S."/>
            <person name="Li G."/>
            <person name="Viehrig K."/>
            <person name="Ye F."/>
            <person name="Su P."/>
            <person name="Kiefer A.F."/>
            <person name="Nichols A."/>
            <person name="Cepeda A.J."/>
            <person name="Yan W."/>
            <person name="Fan B."/>
            <person name="Jiang Y."/>
            <person name="Adhikari A."/>
            <person name="Zheng C.-J."/>
            <person name="Schuster L."/>
            <person name="Cowan T.M."/>
            <person name="Smanski M.J."/>
            <person name="Chevrette M.G."/>
            <person name="De Carvalho L.P.S."/>
            <person name="Shen B."/>
        </authorList>
    </citation>
    <scope>NUCLEOTIDE SEQUENCE [LARGE SCALE GENOMIC DNA]</scope>
    <source>
        <strain evidence="2 3">NPDC020863</strain>
    </source>
</reference>
<evidence type="ECO:0000256" key="1">
    <source>
        <dbReference type="SAM" id="MobiDB-lite"/>
    </source>
</evidence>
<evidence type="ECO:0000313" key="2">
    <source>
        <dbReference type="EMBL" id="MFK4268223.1"/>
    </source>
</evidence>
<organism evidence="2 3">
    <name type="scientific">Streptomyces milbemycinicus</name>
    <dbReference type="NCBI Taxonomy" id="476552"/>
    <lineage>
        <taxon>Bacteria</taxon>
        <taxon>Bacillati</taxon>
        <taxon>Actinomycetota</taxon>
        <taxon>Actinomycetes</taxon>
        <taxon>Kitasatosporales</taxon>
        <taxon>Streptomycetaceae</taxon>
        <taxon>Streptomyces</taxon>
    </lineage>
</organism>
<dbReference type="RefSeq" id="WP_404747185.1">
    <property type="nucleotide sequence ID" value="NZ_JBJDQH010000008.1"/>
</dbReference>
<dbReference type="Gene3D" id="1.25.10.10">
    <property type="entry name" value="Leucine-rich Repeat Variant"/>
    <property type="match status" value="1"/>
</dbReference>
<feature type="region of interest" description="Disordered" evidence="1">
    <location>
        <begin position="462"/>
        <end position="489"/>
    </location>
</feature>
<dbReference type="InterPro" id="IPR016024">
    <property type="entry name" value="ARM-type_fold"/>
</dbReference>
<evidence type="ECO:0000313" key="3">
    <source>
        <dbReference type="Proteomes" id="UP001620295"/>
    </source>
</evidence>
<keyword evidence="3" id="KW-1185">Reference proteome</keyword>
<dbReference type="SUPFAM" id="SSF48371">
    <property type="entry name" value="ARM repeat"/>
    <property type="match status" value="1"/>
</dbReference>
<gene>
    <name evidence="2" type="ORF">ACI2L5_25245</name>
</gene>
<dbReference type="InterPro" id="IPR011989">
    <property type="entry name" value="ARM-like"/>
</dbReference>
<dbReference type="EMBL" id="JBJDQH010000008">
    <property type="protein sequence ID" value="MFK4268223.1"/>
    <property type="molecule type" value="Genomic_DNA"/>
</dbReference>
<dbReference type="Proteomes" id="UP001620295">
    <property type="component" value="Unassembled WGS sequence"/>
</dbReference>
<sequence length="635" mass="67452">MNIEDVDWASLKHAYGAATDVPGILGALRSADVEDRNGAFYDMYGSLCHQGSVYEATAATIPFLVDILLEPGYPDREDLLSFLGDVCHGGDTGHAAALAAMAVQVPRLTPLLRDGDAGVRFRVLWALSSAELRHAADDVARLTADPEPSVRAGAWLALGEMDAGRLSADRDKADGGEADDGEADGAVRLAWALARASRGGAEVADMLTGLLCDGESLTRLHEWTRALTRDSPLARCEPLLASGEASPELLDAVCAVLVSETDEDRAMSLYGMLLAATFGPQAREPLPTPFTRDDLDPRQRRVLAAIAASDSAWALGNLWLTLSDHGIEASFDRGEFADAFGDATDEDRGDRRALILRPRQVPAAVDAAHAVGREEWLDTPFVFLNRWTKGIESAIPEDPDDFPPEVMSAARAIAQPLMALVVGRQLVGSYSWAFYPQLDGAAAAETVFAELGYTLLPPDLTRIDDEPAPVAPGGDDQREAGEEEGAGARQRECVPFTELTPALRADLEAFVECLAEGGWSEVRQSYAFAKHMADGGGGGSVGVTPLALGRRFGTALHAEVGFHVDRAVDGDDGDNGGLMAYLGLVLDEQGGETYGARLAWHDARPLFAALAGIDMSGSAVDALEPLTELARISPP</sequence>
<accession>A0ABW8LQP0</accession>
<protein>
    <submittedName>
        <fullName evidence="2">HEAT repeat domain-containing protein</fullName>
    </submittedName>
</protein>
<name>A0ABW8LQP0_9ACTN</name>
<comment type="caution">
    <text evidence="2">The sequence shown here is derived from an EMBL/GenBank/DDBJ whole genome shotgun (WGS) entry which is preliminary data.</text>
</comment>
<proteinExistence type="predicted"/>